<gene>
    <name evidence="1" type="ORF">DC53_21095</name>
</gene>
<dbReference type="EMBL" id="JJNZ01000138">
    <property type="protein sequence ID" value="KDC47410.1"/>
    <property type="molecule type" value="Genomic_DNA"/>
</dbReference>
<evidence type="ECO:0000313" key="1">
    <source>
        <dbReference type="EMBL" id="KDC47410.1"/>
    </source>
</evidence>
<reference evidence="1 2" key="1">
    <citation type="submission" date="2014-04" db="EMBL/GenBank/DDBJ databases">
        <title>Pseudoalteromonas galatheae sp. nov., isolated from a deep-sea polychaete near Canal Concepcion, Chile.</title>
        <authorList>
            <person name="Machado H.R."/>
            <person name="Gram L."/>
            <person name="Vynne N.G."/>
        </authorList>
    </citation>
    <scope>NUCLEOTIDE SEQUENCE [LARGE SCALE GENOMIC DNA]</scope>
    <source>
        <strain evidence="1 2">KMM216</strain>
    </source>
</reference>
<dbReference type="Proteomes" id="UP000027154">
    <property type="component" value="Unassembled WGS sequence"/>
</dbReference>
<organism evidence="1 2">
    <name type="scientific">Pseudoalteromonas fuliginea</name>
    <dbReference type="NCBI Taxonomy" id="1872678"/>
    <lineage>
        <taxon>Bacteria</taxon>
        <taxon>Pseudomonadati</taxon>
        <taxon>Pseudomonadota</taxon>
        <taxon>Gammaproteobacteria</taxon>
        <taxon>Alteromonadales</taxon>
        <taxon>Pseudoalteromonadaceae</taxon>
        <taxon>Pseudoalteromonas</taxon>
    </lineage>
</organism>
<evidence type="ECO:0000313" key="2">
    <source>
        <dbReference type="Proteomes" id="UP000027154"/>
    </source>
</evidence>
<protein>
    <recommendedName>
        <fullName evidence="3">N-acetyltransferase</fullName>
    </recommendedName>
</protein>
<comment type="caution">
    <text evidence="1">The sequence shown here is derived from an EMBL/GenBank/DDBJ whole genome shotgun (WGS) entry which is preliminary data.</text>
</comment>
<accession>A0ABD3Y3R4</accession>
<evidence type="ECO:0008006" key="3">
    <source>
        <dbReference type="Google" id="ProtNLM"/>
    </source>
</evidence>
<sequence>MQASHSSTEDKYHEFRDSSRRIAQNSLPQNLSEIVGLKPVDSIALAHAKRWEENLSRSDDASWTWSEGFRQYAYRHPKRFDLAIWFAKSQLCGLSIGKPTFSGSRLRLDILEGAPSWHPLKGKIVEITVLAAKTYAASIGADQVRIMRPINAELIKYYQGHGFTYKKGKESNTPSYLWQNL</sequence>
<dbReference type="AlphaFoldDB" id="A0ABD3Y3R4"/>
<dbReference type="RefSeq" id="WP_033032357.1">
    <property type="nucleotide sequence ID" value="NZ_JBBMQV010000076.1"/>
</dbReference>
<proteinExistence type="predicted"/>
<name>A0ABD3Y3R4_9GAMM</name>